<dbReference type="STRING" id="1173061.A0A0J9XA57"/>
<gene>
    <name evidence="4" type="ORF">BN980_GECA05s05433g</name>
</gene>
<name>A0A0J9XA57_GEOCN</name>
<dbReference type="EMBL" id="CCBN010000005">
    <property type="protein sequence ID" value="CDO53681.1"/>
    <property type="molecule type" value="Genomic_DNA"/>
</dbReference>
<comment type="caution">
    <text evidence="4">The sequence shown here is derived from an EMBL/GenBank/DDBJ whole genome shotgun (WGS) entry which is preliminary data.</text>
</comment>
<dbReference type="GO" id="GO:0000981">
    <property type="term" value="F:DNA-binding transcription factor activity, RNA polymerase II-specific"/>
    <property type="evidence" value="ECO:0007669"/>
    <property type="project" value="InterPro"/>
</dbReference>
<keyword evidence="2" id="KW-0539">Nucleus</keyword>
<accession>A0A0J9XA57</accession>
<dbReference type="GO" id="GO:0000976">
    <property type="term" value="F:transcription cis-regulatory region binding"/>
    <property type="evidence" value="ECO:0007669"/>
    <property type="project" value="TreeGrafter"/>
</dbReference>
<dbReference type="InterPro" id="IPR036864">
    <property type="entry name" value="Zn2-C6_fun-type_DNA-bd_sf"/>
</dbReference>
<dbReference type="Proteomes" id="UP000242525">
    <property type="component" value="Unassembled WGS sequence"/>
</dbReference>
<protein>
    <recommendedName>
        <fullName evidence="3">Zn(2)-C6 fungal-type domain-containing protein</fullName>
    </recommendedName>
</protein>
<dbReference type="GO" id="GO:0008270">
    <property type="term" value="F:zinc ion binding"/>
    <property type="evidence" value="ECO:0007669"/>
    <property type="project" value="InterPro"/>
</dbReference>
<dbReference type="SMART" id="SM00066">
    <property type="entry name" value="GAL4"/>
    <property type="match status" value="1"/>
</dbReference>
<reference evidence="4" key="1">
    <citation type="submission" date="2014-03" db="EMBL/GenBank/DDBJ databases">
        <authorList>
            <person name="Casaregola S."/>
        </authorList>
    </citation>
    <scope>NUCLEOTIDE SEQUENCE [LARGE SCALE GENOMIC DNA]</scope>
    <source>
        <strain evidence="4">CLIB 918</strain>
    </source>
</reference>
<dbReference type="CDD" id="cd00067">
    <property type="entry name" value="GAL4"/>
    <property type="match status" value="1"/>
</dbReference>
<evidence type="ECO:0000313" key="4">
    <source>
        <dbReference type="EMBL" id="CDO53681.1"/>
    </source>
</evidence>
<dbReference type="AlphaFoldDB" id="A0A0J9XA57"/>
<feature type="domain" description="Zn(2)-C6 fungal-type" evidence="3">
    <location>
        <begin position="18"/>
        <end position="48"/>
    </location>
</feature>
<comment type="subcellular location">
    <subcellularLocation>
        <location evidence="1">Nucleus</location>
    </subcellularLocation>
</comment>
<dbReference type="InterPro" id="IPR001138">
    <property type="entry name" value="Zn2Cys6_DnaBD"/>
</dbReference>
<dbReference type="InterPro" id="IPR021858">
    <property type="entry name" value="Fun_TF"/>
</dbReference>
<evidence type="ECO:0000256" key="1">
    <source>
        <dbReference type="ARBA" id="ARBA00004123"/>
    </source>
</evidence>
<dbReference type="Gene3D" id="4.10.240.10">
    <property type="entry name" value="Zn(2)-C6 fungal-type DNA-binding domain"/>
    <property type="match status" value="1"/>
</dbReference>
<evidence type="ECO:0000313" key="5">
    <source>
        <dbReference type="Proteomes" id="UP000242525"/>
    </source>
</evidence>
<dbReference type="SUPFAM" id="SSF57701">
    <property type="entry name" value="Zn2/Cys6 DNA-binding domain"/>
    <property type="match status" value="1"/>
</dbReference>
<dbReference type="OrthoDB" id="5229455at2759"/>
<dbReference type="PANTHER" id="PTHR37534">
    <property type="entry name" value="TRANSCRIPTIONAL ACTIVATOR PROTEIN UGA3"/>
    <property type="match status" value="1"/>
</dbReference>
<dbReference type="Pfam" id="PF00172">
    <property type="entry name" value="Zn_clus"/>
    <property type="match status" value="1"/>
</dbReference>
<proteinExistence type="predicted"/>
<dbReference type="Pfam" id="PF11951">
    <property type="entry name" value="Fungal_trans_2"/>
    <property type="match status" value="1"/>
</dbReference>
<dbReference type="GO" id="GO:0005634">
    <property type="term" value="C:nucleus"/>
    <property type="evidence" value="ECO:0007669"/>
    <property type="project" value="UniProtKB-SubCell"/>
</dbReference>
<dbReference type="GO" id="GO:0045944">
    <property type="term" value="P:positive regulation of transcription by RNA polymerase II"/>
    <property type="evidence" value="ECO:0007669"/>
    <property type="project" value="TreeGrafter"/>
</dbReference>
<dbReference type="PROSITE" id="PS50048">
    <property type="entry name" value="ZN2_CY6_FUNGAL_2"/>
    <property type="match status" value="1"/>
</dbReference>
<organism evidence="4 5">
    <name type="scientific">Geotrichum candidum</name>
    <name type="common">Oospora lactis</name>
    <name type="synonym">Dipodascus geotrichum</name>
    <dbReference type="NCBI Taxonomy" id="1173061"/>
    <lineage>
        <taxon>Eukaryota</taxon>
        <taxon>Fungi</taxon>
        <taxon>Dikarya</taxon>
        <taxon>Ascomycota</taxon>
        <taxon>Saccharomycotina</taxon>
        <taxon>Dipodascomycetes</taxon>
        <taxon>Dipodascales</taxon>
        <taxon>Dipodascaceae</taxon>
        <taxon>Geotrichum</taxon>
    </lineage>
</organism>
<sequence length="898" mass="101299">MPRRPVEGKPIKRRSRGGCHNCKRLKIKCDEFKPICHNCVKYKATCDYSLKLSWGGRPYKKPRLDSTTAYTLTGPSAKFDDQDSTVNIGIESINVPFKEFASNFVAAPLEKKISSNSFIIENPSIHYSSSESLEQDDSMFSTMHSCVGLFDLSQDIIATPKKPLSESSPADPKSDVTLLSTPLLKQEANESLQPNNFLDFQVKFDSMPADQLHLFEIQTSPGTLDTTSDNILKEFKHDNLQNTNIHSSADINLPYLSNTSTEPAISRDDNLITPSLFDDPSFANFDLSDFTKDFEVSENNNLMSPVPYKTALMQVALRDQVSSDNSPDSSQSVIDLEQNTGFSYIPRPIELIPDMLKEVPIYRDLFHHFIHVTADIMVPAPLIYPQNPFKTILPAMALGTPHLLALILAFSAYHRARYLRLPSPTELLGRLLSRVFQGLTKALESEQEAKSDVTLTTAIMLSSYDMLTETVNSSWKKHLHGARDIVIARGLSRSLMLWPDDSSPSASNSSCSPYSDQVTDLSLHQELEDDSSIVGPRPLGFFRSDLDESDITFFLIRWFAYFDVVGALCSSHGSAFMSANENMAQLWAIHDWSLARMKEDVAIGIPASENKKKLFPASATMTPNTPSGDPDNSVPQPINVDLLLGLDLDMMPVISRVSYLTRQRRRLNKQKARKEKEKMTPLDFEKWKTEWSKLDQELSSESFELGDLILSFCESYEVRRKQYVNNYIAAMMAGKCEGTPQDPNNSFFFSLQQLDSDIEAASAYHSMLPIQVQTYSQLCAMNTTFCYSALIQLYRRAIELPTSSHLVQEVVSRVTRILDTCIPLGSRVESCMSFPIFATACEVIDPLERDRYRMRMKGMERFGVGQVFCASKAMELTWERNVPWVDIMEENNWEFVFA</sequence>
<evidence type="ECO:0000256" key="2">
    <source>
        <dbReference type="ARBA" id="ARBA00023242"/>
    </source>
</evidence>
<evidence type="ECO:0000259" key="3">
    <source>
        <dbReference type="PROSITE" id="PS50048"/>
    </source>
</evidence>
<dbReference type="PROSITE" id="PS00463">
    <property type="entry name" value="ZN2_CY6_FUNGAL_1"/>
    <property type="match status" value="1"/>
</dbReference>
<dbReference type="PANTHER" id="PTHR37534:SF43">
    <property type="entry name" value="FINGER DOMAIN PROTEIN, PUTATIVE (AFU_ORTHOLOGUE AFUA_1G01850)-RELATED"/>
    <property type="match status" value="1"/>
</dbReference>
<keyword evidence="5" id="KW-1185">Reference proteome</keyword>